<reference evidence="7" key="1">
    <citation type="journal article" date="2020" name="Stud. Mycol.">
        <title>101 Dothideomycetes genomes: a test case for predicting lifestyles and emergence of pathogens.</title>
        <authorList>
            <person name="Haridas S."/>
            <person name="Albert R."/>
            <person name="Binder M."/>
            <person name="Bloem J."/>
            <person name="Labutti K."/>
            <person name="Salamov A."/>
            <person name="Andreopoulos B."/>
            <person name="Baker S."/>
            <person name="Barry K."/>
            <person name="Bills G."/>
            <person name="Bluhm B."/>
            <person name="Cannon C."/>
            <person name="Castanera R."/>
            <person name="Culley D."/>
            <person name="Daum C."/>
            <person name="Ezra D."/>
            <person name="Gonzalez J."/>
            <person name="Henrissat B."/>
            <person name="Kuo A."/>
            <person name="Liang C."/>
            <person name="Lipzen A."/>
            <person name="Lutzoni F."/>
            <person name="Magnuson J."/>
            <person name="Mondo S."/>
            <person name="Nolan M."/>
            <person name="Ohm R."/>
            <person name="Pangilinan J."/>
            <person name="Park H.-J."/>
            <person name="Ramirez L."/>
            <person name="Alfaro M."/>
            <person name="Sun H."/>
            <person name="Tritt A."/>
            <person name="Yoshinaga Y."/>
            <person name="Zwiers L.-H."/>
            <person name="Turgeon B."/>
            <person name="Goodwin S."/>
            <person name="Spatafora J."/>
            <person name="Crous P."/>
            <person name="Grigoriev I."/>
        </authorList>
    </citation>
    <scope>NUCLEOTIDE SEQUENCE</scope>
    <source>
        <strain evidence="7">ATCC 36951</strain>
    </source>
</reference>
<dbReference type="GO" id="GO:0016020">
    <property type="term" value="C:membrane"/>
    <property type="evidence" value="ECO:0007669"/>
    <property type="project" value="UniProtKB-SubCell"/>
</dbReference>
<dbReference type="Pfam" id="PF03619">
    <property type="entry name" value="Solute_trans_a"/>
    <property type="match status" value="1"/>
</dbReference>
<feature type="transmembrane region" description="Helical" evidence="6">
    <location>
        <begin position="64"/>
        <end position="84"/>
    </location>
</feature>
<keyword evidence="8" id="KW-1185">Reference proteome</keyword>
<feature type="region of interest" description="Disordered" evidence="5">
    <location>
        <begin position="376"/>
        <end position="562"/>
    </location>
</feature>
<comment type="subcellular location">
    <subcellularLocation>
        <location evidence="1">Membrane</location>
        <topology evidence="1">Multi-pass membrane protein</topology>
    </subcellularLocation>
</comment>
<feature type="compositionally biased region" description="Polar residues" evidence="5">
    <location>
        <begin position="425"/>
        <end position="438"/>
    </location>
</feature>
<sequence>MSPCNTTLEDAHIVEDPLWHDFTFHHFGLLLCAIFGLISVIISLWLIAMHALHYLRPNEQKHIIRILFMIPVYSVVSFLSYMFYRKAVYFEVLRDCYEAFAISSFFSLLCYYIAPDLHEQKEYFRGIQPKNWFLGVFWLQKCTGGENKGPFRKPRSGLTWFNVIWAGIFQYCFVRVFFTIVSVISEAFGRYCEASLSPEYAHIWVLAFECVSVTVAMFMVIQFYIQLKDDLAEHKPFLKVLSIKLVIFFSFWQTIVISFLSSGSGPLQPTKKLAYQDIKIGIPSVLLCIEMAVFSVMHIFAYPWKPYSVKHMSTDPLMAPGSGYSGGAPRYQGGRLGIKAILDAANPWDIIKALARGFRWMFVGAKHRHQDISYQPTKLNADNTSYSEPTYAGTGEQATELHDKRGRSDTVGGEGSYDDRAGLLSHSQIPGQAPSSSPYRAYEDDIGGGGDLGTSLHRPPRAASPPLSHGENVSSTKFSDFDAEDTGYHPGMGPPPGSNIPTAPSGSVHPAYRGQAPPQGGWNVWGGVHSGSSSSGHLGSGDGSDADSIGRPPTYRSYDPHG</sequence>
<evidence type="ECO:0000313" key="7">
    <source>
        <dbReference type="EMBL" id="KAF2163391.1"/>
    </source>
</evidence>
<proteinExistence type="predicted"/>
<feature type="transmembrane region" description="Helical" evidence="6">
    <location>
        <begin position="96"/>
        <end position="114"/>
    </location>
</feature>
<feature type="compositionally biased region" description="Basic and acidic residues" evidence="5">
    <location>
        <begin position="399"/>
        <end position="408"/>
    </location>
</feature>
<dbReference type="SMART" id="SM01417">
    <property type="entry name" value="Solute_trans_a"/>
    <property type="match status" value="1"/>
</dbReference>
<keyword evidence="4 6" id="KW-0472">Membrane</keyword>
<feature type="transmembrane region" description="Helical" evidence="6">
    <location>
        <begin position="201"/>
        <end position="225"/>
    </location>
</feature>
<dbReference type="AlphaFoldDB" id="A0A6A6C8M5"/>
<evidence type="ECO:0000256" key="5">
    <source>
        <dbReference type="SAM" id="MobiDB-lite"/>
    </source>
</evidence>
<evidence type="ECO:0000256" key="6">
    <source>
        <dbReference type="SAM" id="Phobius"/>
    </source>
</evidence>
<dbReference type="OrthoDB" id="5348404at2759"/>
<evidence type="ECO:0000256" key="3">
    <source>
        <dbReference type="ARBA" id="ARBA00022989"/>
    </source>
</evidence>
<evidence type="ECO:0000256" key="1">
    <source>
        <dbReference type="ARBA" id="ARBA00004141"/>
    </source>
</evidence>
<feature type="transmembrane region" description="Helical" evidence="6">
    <location>
        <begin position="158"/>
        <end position="181"/>
    </location>
</feature>
<evidence type="ECO:0000313" key="8">
    <source>
        <dbReference type="Proteomes" id="UP000799537"/>
    </source>
</evidence>
<evidence type="ECO:0000256" key="2">
    <source>
        <dbReference type="ARBA" id="ARBA00022692"/>
    </source>
</evidence>
<accession>A0A6A6C8M5</accession>
<gene>
    <name evidence="7" type="ORF">M409DRAFT_68641</name>
</gene>
<dbReference type="PANTHER" id="PTHR23423">
    <property type="entry name" value="ORGANIC SOLUTE TRANSPORTER-RELATED"/>
    <property type="match status" value="1"/>
</dbReference>
<feature type="transmembrane region" description="Helical" evidence="6">
    <location>
        <begin position="280"/>
        <end position="302"/>
    </location>
</feature>
<feature type="transmembrane region" description="Helical" evidence="6">
    <location>
        <begin position="237"/>
        <end position="260"/>
    </location>
</feature>
<organism evidence="7 8">
    <name type="scientific">Zasmidium cellare ATCC 36951</name>
    <dbReference type="NCBI Taxonomy" id="1080233"/>
    <lineage>
        <taxon>Eukaryota</taxon>
        <taxon>Fungi</taxon>
        <taxon>Dikarya</taxon>
        <taxon>Ascomycota</taxon>
        <taxon>Pezizomycotina</taxon>
        <taxon>Dothideomycetes</taxon>
        <taxon>Dothideomycetidae</taxon>
        <taxon>Mycosphaerellales</taxon>
        <taxon>Mycosphaerellaceae</taxon>
        <taxon>Zasmidium</taxon>
    </lineage>
</organism>
<evidence type="ECO:0000256" key="4">
    <source>
        <dbReference type="ARBA" id="ARBA00023136"/>
    </source>
</evidence>
<dbReference type="InterPro" id="IPR005178">
    <property type="entry name" value="Ostalpha/TMEM184C"/>
</dbReference>
<feature type="transmembrane region" description="Helical" evidence="6">
    <location>
        <begin position="27"/>
        <end position="52"/>
    </location>
</feature>
<dbReference type="GeneID" id="54571197"/>
<dbReference type="EMBL" id="ML993609">
    <property type="protein sequence ID" value="KAF2163391.1"/>
    <property type="molecule type" value="Genomic_DNA"/>
</dbReference>
<name>A0A6A6C8M5_ZASCE</name>
<dbReference type="RefSeq" id="XP_033664280.1">
    <property type="nucleotide sequence ID" value="XM_033817925.1"/>
</dbReference>
<feature type="compositionally biased region" description="Polar residues" evidence="5">
    <location>
        <begin position="376"/>
        <end position="388"/>
    </location>
</feature>
<evidence type="ECO:0008006" key="9">
    <source>
        <dbReference type="Google" id="ProtNLM"/>
    </source>
</evidence>
<keyword evidence="2 6" id="KW-0812">Transmembrane</keyword>
<protein>
    <recommendedName>
        <fullName evidence="9">DUF300-domain-containing protein</fullName>
    </recommendedName>
</protein>
<feature type="compositionally biased region" description="Low complexity" evidence="5">
    <location>
        <begin position="520"/>
        <end position="537"/>
    </location>
</feature>
<keyword evidence="3 6" id="KW-1133">Transmembrane helix</keyword>
<dbReference type="Proteomes" id="UP000799537">
    <property type="component" value="Unassembled WGS sequence"/>
</dbReference>